<dbReference type="GeneID" id="64464265"/>
<dbReference type="Proteomes" id="UP000270524">
    <property type="component" value="Unassembled WGS sequence"/>
</dbReference>
<dbReference type="RefSeq" id="WP_007252636.1">
    <property type="nucleotide sequence ID" value="NZ_CP178532.1"/>
</dbReference>
<gene>
    <name evidence="3" type="ORF">ALQ51_00382</name>
    <name evidence="2" type="ORF">ALQ53_102583</name>
</gene>
<name>A0A3M3QAA0_PSECA</name>
<proteinExistence type="predicted"/>
<evidence type="ECO:0000313" key="2">
    <source>
        <dbReference type="EMBL" id="RMN81145.1"/>
    </source>
</evidence>
<evidence type="ECO:0000313" key="5">
    <source>
        <dbReference type="Proteomes" id="UP000270524"/>
    </source>
</evidence>
<dbReference type="EMBL" id="RBPH01000131">
    <property type="protein sequence ID" value="RMN81145.1"/>
    <property type="molecule type" value="Genomic_DNA"/>
</dbReference>
<evidence type="ECO:0000313" key="3">
    <source>
        <dbReference type="EMBL" id="RMO02628.1"/>
    </source>
</evidence>
<sequence>MENIKKSALLETNTRHRPAALEKVPESRSARFGQILSNVITQKTDEPAQVNSAMLGSATPPRSTFFMENMSLEQRKSAVEDKKFSPRPAAMESMRRAAK</sequence>
<evidence type="ECO:0000256" key="1">
    <source>
        <dbReference type="SAM" id="MobiDB-lite"/>
    </source>
</evidence>
<reference evidence="4 5" key="1">
    <citation type="submission" date="2018-08" db="EMBL/GenBank/DDBJ databases">
        <title>Recombination of ecologically and evolutionarily significant loci maintains genetic cohesion in the Pseudomonas syringae species complex.</title>
        <authorList>
            <person name="Dillon M."/>
            <person name="Thakur S."/>
            <person name="Almeida R.N.D."/>
            <person name="Weir B.S."/>
            <person name="Guttman D.S."/>
        </authorList>
    </citation>
    <scope>NUCLEOTIDE SEQUENCE [LARGE SCALE GENOMIC DNA]</scope>
    <source>
        <strain evidence="2 4">ICMP 15201</strain>
        <strain evidence="3 5">ICMP 15203</strain>
    </source>
</reference>
<organism evidence="3 5">
    <name type="scientific">Pseudomonas cannabina</name>
    <dbReference type="NCBI Taxonomy" id="86840"/>
    <lineage>
        <taxon>Bacteria</taxon>
        <taxon>Pseudomonadati</taxon>
        <taxon>Pseudomonadota</taxon>
        <taxon>Gammaproteobacteria</taxon>
        <taxon>Pseudomonadales</taxon>
        <taxon>Pseudomonadaceae</taxon>
        <taxon>Pseudomonas</taxon>
    </lineage>
</organism>
<protein>
    <submittedName>
        <fullName evidence="3">Uncharacterized protein</fullName>
    </submittedName>
</protein>
<feature type="region of interest" description="Disordered" evidence="1">
    <location>
        <begin position="1"/>
        <end position="26"/>
    </location>
</feature>
<dbReference type="AlphaFoldDB" id="A0A3M3QAA0"/>
<comment type="caution">
    <text evidence="3">The sequence shown here is derived from an EMBL/GenBank/DDBJ whole genome shotgun (WGS) entry which is preliminary data.</text>
</comment>
<dbReference type="EMBL" id="RBPJ01000046">
    <property type="protein sequence ID" value="RMO02628.1"/>
    <property type="molecule type" value="Genomic_DNA"/>
</dbReference>
<feature type="region of interest" description="Disordered" evidence="1">
    <location>
        <begin position="76"/>
        <end position="99"/>
    </location>
</feature>
<evidence type="ECO:0000313" key="4">
    <source>
        <dbReference type="Proteomes" id="UP000269335"/>
    </source>
</evidence>
<accession>A0A3M3QAA0</accession>
<dbReference type="Proteomes" id="UP000269335">
    <property type="component" value="Unassembled WGS sequence"/>
</dbReference>